<name>A0A5M3MF37_CONPW</name>
<evidence type="ECO:0000256" key="1">
    <source>
        <dbReference type="SAM" id="Phobius"/>
    </source>
</evidence>
<sequence length="263" mass="29104">MTVISSTPADIIAITGLQADAYAQVSMAALVTYDCLLSLNQEKQKPSWMTACYVFCIASICGLGEHNSFSLFGDSVRGIPFPFSDKLDSKKEKYRGSIFYTLNWVLTNMLIMVVQSHFGSIVVIPGYTAIQLVGNYLNCANIWNQIPRWSLADSGIITTVEEGILLGVPGCLEYAEKFSIPGDIAHSIAMLVFDVTLIILVVYHLTWTLREHSELRRQGPIGIIDLLVRHSVTYFACLLLYAVVQIAPDALLTQISARITKYV</sequence>
<feature type="transmembrane region" description="Helical" evidence="1">
    <location>
        <begin position="98"/>
        <end position="118"/>
    </location>
</feature>
<dbReference type="AlphaFoldDB" id="A0A5M3MF37"/>
<comment type="caution">
    <text evidence="2">The sequence shown here is derived from an EMBL/GenBank/DDBJ whole genome shotgun (WGS) entry which is preliminary data.</text>
</comment>
<dbReference type="Proteomes" id="UP000053558">
    <property type="component" value="Unassembled WGS sequence"/>
</dbReference>
<evidence type="ECO:0000313" key="3">
    <source>
        <dbReference type="Proteomes" id="UP000053558"/>
    </source>
</evidence>
<proteinExistence type="predicted"/>
<reference evidence="3" key="1">
    <citation type="journal article" date="2012" name="Science">
        <title>The Paleozoic origin of enzymatic lignin decomposition reconstructed from 31 fungal genomes.</title>
        <authorList>
            <person name="Floudas D."/>
            <person name="Binder M."/>
            <person name="Riley R."/>
            <person name="Barry K."/>
            <person name="Blanchette R.A."/>
            <person name="Henrissat B."/>
            <person name="Martinez A.T."/>
            <person name="Otillar R."/>
            <person name="Spatafora J.W."/>
            <person name="Yadav J.S."/>
            <person name="Aerts A."/>
            <person name="Benoit I."/>
            <person name="Boyd A."/>
            <person name="Carlson A."/>
            <person name="Copeland A."/>
            <person name="Coutinho P.M."/>
            <person name="de Vries R.P."/>
            <person name="Ferreira P."/>
            <person name="Findley K."/>
            <person name="Foster B."/>
            <person name="Gaskell J."/>
            <person name="Glotzer D."/>
            <person name="Gorecki P."/>
            <person name="Heitman J."/>
            <person name="Hesse C."/>
            <person name="Hori C."/>
            <person name="Igarashi K."/>
            <person name="Jurgens J.A."/>
            <person name="Kallen N."/>
            <person name="Kersten P."/>
            <person name="Kohler A."/>
            <person name="Kuees U."/>
            <person name="Kumar T.K.A."/>
            <person name="Kuo A."/>
            <person name="LaButti K."/>
            <person name="Larrondo L.F."/>
            <person name="Lindquist E."/>
            <person name="Ling A."/>
            <person name="Lombard V."/>
            <person name="Lucas S."/>
            <person name="Lundell T."/>
            <person name="Martin R."/>
            <person name="McLaughlin D.J."/>
            <person name="Morgenstern I."/>
            <person name="Morin E."/>
            <person name="Murat C."/>
            <person name="Nagy L.G."/>
            <person name="Nolan M."/>
            <person name="Ohm R.A."/>
            <person name="Patyshakuliyeva A."/>
            <person name="Rokas A."/>
            <person name="Ruiz-Duenas F.J."/>
            <person name="Sabat G."/>
            <person name="Salamov A."/>
            <person name="Samejima M."/>
            <person name="Schmutz J."/>
            <person name="Slot J.C."/>
            <person name="St John F."/>
            <person name="Stenlid J."/>
            <person name="Sun H."/>
            <person name="Sun S."/>
            <person name="Syed K."/>
            <person name="Tsang A."/>
            <person name="Wiebenga A."/>
            <person name="Young D."/>
            <person name="Pisabarro A."/>
            <person name="Eastwood D.C."/>
            <person name="Martin F."/>
            <person name="Cullen D."/>
            <person name="Grigoriev I.V."/>
            <person name="Hibbett D.S."/>
        </authorList>
    </citation>
    <scope>NUCLEOTIDE SEQUENCE [LARGE SCALE GENOMIC DNA]</scope>
    <source>
        <strain evidence="3">RWD-64-598 SS2</strain>
    </source>
</reference>
<accession>A0A5M3MF37</accession>
<dbReference type="RefSeq" id="XP_007771862.1">
    <property type="nucleotide sequence ID" value="XM_007773672.1"/>
</dbReference>
<gene>
    <name evidence="2" type="ORF">CONPUDRAFT_75476</name>
</gene>
<keyword evidence="1" id="KW-1133">Transmembrane helix</keyword>
<keyword evidence="1" id="KW-0812">Transmembrane</keyword>
<keyword evidence="1" id="KW-0472">Membrane</keyword>
<feature type="transmembrane region" description="Helical" evidence="1">
    <location>
        <begin position="226"/>
        <end position="244"/>
    </location>
</feature>
<feature type="transmembrane region" description="Helical" evidence="1">
    <location>
        <begin position="184"/>
        <end position="205"/>
    </location>
</feature>
<dbReference type="EMBL" id="JH711583">
    <property type="protein sequence ID" value="EIW77647.1"/>
    <property type="molecule type" value="Genomic_DNA"/>
</dbReference>
<organism evidence="2 3">
    <name type="scientific">Coniophora puteana (strain RWD-64-598)</name>
    <name type="common">Brown rot fungus</name>
    <dbReference type="NCBI Taxonomy" id="741705"/>
    <lineage>
        <taxon>Eukaryota</taxon>
        <taxon>Fungi</taxon>
        <taxon>Dikarya</taxon>
        <taxon>Basidiomycota</taxon>
        <taxon>Agaricomycotina</taxon>
        <taxon>Agaricomycetes</taxon>
        <taxon>Agaricomycetidae</taxon>
        <taxon>Boletales</taxon>
        <taxon>Coniophorineae</taxon>
        <taxon>Coniophoraceae</taxon>
        <taxon>Coniophora</taxon>
    </lineage>
</organism>
<protein>
    <submittedName>
        <fullName evidence="2">Uncharacterized protein</fullName>
    </submittedName>
</protein>
<evidence type="ECO:0000313" key="2">
    <source>
        <dbReference type="EMBL" id="EIW77647.1"/>
    </source>
</evidence>
<dbReference type="KEGG" id="cput:CONPUDRAFT_75476"/>
<keyword evidence="3" id="KW-1185">Reference proteome</keyword>
<dbReference type="GeneID" id="19209361"/>